<comment type="caution">
    <text evidence="2">The sequence shown here is derived from an EMBL/GenBank/DDBJ whole genome shotgun (WGS) entry which is preliminary data.</text>
</comment>
<evidence type="ECO:0000259" key="1">
    <source>
        <dbReference type="PROSITE" id="PS51154"/>
    </source>
</evidence>
<sequence>MIRTRVECVQGDISNQPDMDAVVNAANAQLQPGSGVAGALHRGAGPGLAQECQALAPIRPGQAVITGAYDLPNRRVIHCLGPVYGRDEPSEQLLADCYRHALALAERESLVSVAFPAISTGVFGYPLAEAAEVAIATVLAALADSSLTRVRFVLFSQADLVVFQRALDAALTAAPFDDGRQSQ</sequence>
<dbReference type="Gene3D" id="3.40.220.10">
    <property type="entry name" value="Leucine Aminopeptidase, subunit E, domain 1"/>
    <property type="match status" value="1"/>
</dbReference>
<dbReference type="Pfam" id="PF01661">
    <property type="entry name" value="Macro"/>
    <property type="match status" value="1"/>
</dbReference>
<dbReference type="SMART" id="SM00506">
    <property type="entry name" value="A1pp"/>
    <property type="match status" value="1"/>
</dbReference>
<dbReference type="PANTHER" id="PTHR11106">
    <property type="entry name" value="GANGLIOSIDE INDUCED DIFFERENTIATION ASSOCIATED PROTEIN 2-RELATED"/>
    <property type="match status" value="1"/>
</dbReference>
<organism evidence="2 3">
    <name type="scientific">Marinobacter xestospongiae</name>
    <dbReference type="NCBI Taxonomy" id="994319"/>
    <lineage>
        <taxon>Bacteria</taxon>
        <taxon>Pseudomonadati</taxon>
        <taxon>Pseudomonadota</taxon>
        <taxon>Gammaproteobacteria</taxon>
        <taxon>Pseudomonadales</taxon>
        <taxon>Marinobacteraceae</taxon>
        <taxon>Marinobacter</taxon>
    </lineage>
</organism>
<evidence type="ECO:0000313" key="2">
    <source>
        <dbReference type="EMBL" id="MDV2078466.1"/>
    </source>
</evidence>
<name>A0ABU3VWB0_9GAMM</name>
<proteinExistence type="predicted"/>
<feature type="domain" description="Macro" evidence="1">
    <location>
        <begin position="1"/>
        <end position="171"/>
    </location>
</feature>
<gene>
    <name evidence="2" type="ORF">RYS15_07210</name>
</gene>
<dbReference type="EMBL" id="JAWIIJ010000004">
    <property type="protein sequence ID" value="MDV2078466.1"/>
    <property type="molecule type" value="Genomic_DNA"/>
</dbReference>
<reference evidence="2 3" key="1">
    <citation type="submission" date="2023-10" db="EMBL/GenBank/DDBJ databases">
        <title>Characteristics and mechanism of a salt-tolerant marine origin heterotrophic nitrifying- aerobic denitrifying bacteria Marinobacter xestospongiae HN1.</title>
        <authorList>
            <person name="Qi R."/>
        </authorList>
    </citation>
    <scope>NUCLEOTIDE SEQUENCE [LARGE SCALE GENOMIC DNA]</scope>
    <source>
        <strain evidence="2 3">HN1</strain>
    </source>
</reference>
<dbReference type="Proteomes" id="UP001269819">
    <property type="component" value="Unassembled WGS sequence"/>
</dbReference>
<dbReference type="InterPro" id="IPR043472">
    <property type="entry name" value="Macro_dom-like"/>
</dbReference>
<keyword evidence="3" id="KW-1185">Reference proteome</keyword>
<dbReference type="PANTHER" id="PTHR11106:SF27">
    <property type="entry name" value="MACRO DOMAIN-CONTAINING PROTEIN"/>
    <property type="match status" value="1"/>
</dbReference>
<protein>
    <submittedName>
        <fullName evidence="2">Macro domain-containing protein</fullName>
    </submittedName>
</protein>
<evidence type="ECO:0000313" key="3">
    <source>
        <dbReference type="Proteomes" id="UP001269819"/>
    </source>
</evidence>
<dbReference type="PROSITE" id="PS51154">
    <property type="entry name" value="MACRO"/>
    <property type="match status" value="1"/>
</dbReference>
<dbReference type="SUPFAM" id="SSF52949">
    <property type="entry name" value="Macro domain-like"/>
    <property type="match status" value="1"/>
</dbReference>
<accession>A0ABU3VWB0</accession>
<dbReference type="RefSeq" id="WP_316973228.1">
    <property type="nucleotide sequence ID" value="NZ_JAWIIJ010000004.1"/>
</dbReference>
<dbReference type="InterPro" id="IPR002589">
    <property type="entry name" value="Macro_dom"/>
</dbReference>